<evidence type="ECO:0000313" key="4">
    <source>
        <dbReference type="Proteomes" id="UP000246005"/>
    </source>
</evidence>
<dbReference type="EMBL" id="QGHB01000001">
    <property type="protein sequence ID" value="PWK90441.1"/>
    <property type="molecule type" value="Genomic_DNA"/>
</dbReference>
<dbReference type="Pfam" id="PF12079">
    <property type="entry name" value="DUF3558"/>
    <property type="match status" value="1"/>
</dbReference>
<feature type="compositionally biased region" description="Low complexity" evidence="1">
    <location>
        <begin position="27"/>
        <end position="40"/>
    </location>
</feature>
<dbReference type="InterPro" id="IPR024520">
    <property type="entry name" value="DUF3558"/>
</dbReference>
<protein>
    <submittedName>
        <fullName evidence="3">Uncharacterized protein DUF3558</fullName>
    </submittedName>
</protein>
<dbReference type="PROSITE" id="PS51257">
    <property type="entry name" value="PROKAR_LIPOPROTEIN"/>
    <property type="match status" value="1"/>
</dbReference>
<reference evidence="3 4" key="1">
    <citation type="submission" date="2018-05" db="EMBL/GenBank/DDBJ databases">
        <title>Genomic Encyclopedia of Type Strains, Phase IV (KMG-IV): sequencing the most valuable type-strain genomes for metagenomic binning, comparative biology and taxonomic classification.</title>
        <authorList>
            <person name="Goeker M."/>
        </authorList>
    </citation>
    <scope>NUCLEOTIDE SEQUENCE [LARGE SCALE GENOMIC DNA]</scope>
    <source>
        <strain evidence="3 4">DSM 45480</strain>
    </source>
</reference>
<feature type="region of interest" description="Disordered" evidence="1">
    <location>
        <begin position="26"/>
        <end position="50"/>
    </location>
</feature>
<evidence type="ECO:0000313" key="3">
    <source>
        <dbReference type="EMBL" id="PWK90441.1"/>
    </source>
</evidence>
<gene>
    <name evidence="3" type="ORF">C8D88_101457</name>
</gene>
<evidence type="ECO:0000256" key="2">
    <source>
        <dbReference type="SAM" id="SignalP"/>
    </source>
</evidence>
<dbReference type="Proteomes" id="UP000246005">
    <property type="component" value="Unassembled WGS sequence"/>
</dbReference>
<comment type="caution">
    <text evidence="3">The sequence shown here is derived from an EMBL/GenBank/DDBJ whole genome shotgun (WGS) entry which is preliminary data.</text>
</comment>
<proteinExistence type="predicted"/>
<organism evidence="3 4">
    <name type="scientific">Lentzea atacamensis</name>
    <dbReference type="NCBI Taxonomy" id="531938"/>
    <lineage>
        <taxon>Bacteria</taxon>
        <taxon>Bacillati</taxon>
        <taxon>Actinomycetota</taxon>
        <taxon>Actinomycetes</taxon>
        <taxon>Pseudonocardiales</taxon>
        <taxon>Pseudonocardiaceae</taxon>
        <taxon>Lentzea</taxon>
    </lineage>
</organism>
<keyword evidence="2" id="KW-0732">Signal</keyword>
<accession>A0A316IB52</accession>
<sequence length="199" mass="20667">MMRFSKLATVLICAAAVSACTIGGEKGSPTTAAPTTGSSGKDSANGLPARPSNLNVDSVDPCKLFTTDIMKQIGVHEAVPRKADLVEGEQSSACRYSGNGGFGYTVGAVTHKGVSYWIEGSGNTDGKVIKIADFGAVEITLKGGTGFDCSVAIDVAENQQLMISYIPTTTSEKQKDQSFLCENAEKAAGYALATLKTLK</sequence>
<evidence type="ECO:0000256" key="1">
    <source>
        <dbReference type="SAM" id="MobiDB-lite"/>
    </source>
</evidence>
<feature type="signal peptide" evidence="2">
    <location>
        <begin position="1"/>
        <end position="19"/>
    </location>
</feature>
<dbReference type="AlphaFoldDB" id="A0A316IB52"/>
<feature type="chain" id="PRO_5038488651" evidence="2">
    <location>
        <begin position="20"/>
        <end position="199"/>
    </location>
</feature>
<name>A0A316IB52_9PSEU</name>